<keyword evidence="2" id="KW-1133">Transmembrane helix</keyword>
<dbReference type="RefSeq" id="XP_015182113.1">
    <property type="nucleotide sequence ID" value="XM_015326627.1"/>
</dbReference>
<dbReference type="RefSeq" id="XP_015182112.1">
    <property type="nucleotide sequence ID" value="XM_015326626.1"/>
</dbReference>
<keyword evidence="2" id="KW-0812">Transmembrane</keyword>
<sequence>MHYQPPISTISTAAPPSYSEAITQQPPSKNNFPLPPFGTHTYETHVQPGIGGQYPTTSNYQGYNVSQPPYNPTYMSMETNPPQACIVTNTVVHRKNRNVACSSCVKILLFSIIIVSITSYLLKVIIASIMN</sequence>
<dbReference type="GeneID" id="107069368"/>
<keyword evidence="2" id="KW-0472">Membrane</keyword>
<evidence type="ECO:0000256" key="1">
    <source>
        <dbReference type="SAM" id="MobiDB-lite"/>
    </source>
</evidence>
<feature type="transmembrane region" description="Helical" evidence="2">
    <location>
        <begin position="107"/>
        <end position="126"/>
    </location>
</feature>
<evidence type="ECO:0000313" key="3">
    <source>
        <dbReference type="Proteomes" id="UP000694924"/>
    </source>
</evidence>
<accession>A0ABM1IPH5</accession>
<evidence type="ECO:0000313" key="5">
    <source>
        <dbReference type="RefSeq" id="XP_015182113.1"/>
    </source>
</evidence>
<name>A0ABM1IPH5_POLDO</name>
<organism evidence="3 4">
    <name type="scientific">Polistes dominula</name>
    <name type="common">European paper wasp</name>
    <name type="synonym">Vespa dominula</name>
    <dbReference type="NCBI Taxonomy" id="743375"/>
    <lineage>
        <taxon>Eukaryota</taxon>
        <taxon>Metazoa</taxon>
        <taxon>Ecdysozoa</taxon>
        <taxon>Arthropoda</taxon>
        <taxon>Hexapoda</taxon>
        <taxon>Insecta</taxon>
        <taxon>Pterygota</taxon>
        <taxon>Neoptera</taxon>
        <taxon>Endopterygota</taxon>
        <taxon>Hymenoptera</taxon>
        <taxon>Apocrita</taxon>
        <taxon>Aculeata</taxon>
        <taxon>Vespoidea</taxon>
        <taxon>Vespidae</taxon>
        <taxon>Polistinae</taxon>
        <taxon>Polistini</taxon>
        <taxon>Polistes</taxon>
    </lineage>
</organism>
<feature type="region of interest" description="Disordered" evidence="1">
    <location>
        <begin position="1"/>
        <end position="37"/>
    </location>
</feature>
<evidence type="ECO:0000313" key="4">
    <source>
        <dbReference type="RefSeq" id="XP_015182112.1"/>
    </source>
</evidence>
<keyword evidence="3" id="KW-1185">Reference proteome</keyword>
<dbReference type="Proteomes" id="UP000694924">
    <property type="component" value="Unplaced"/>
</dbReference>
<feature type="compositionally biased region" description="Polar residues" evidence="1">
    <location>
        <begin position="1"/>
        <end position="31"/>
    </location>
</feature>
<evidence type="ECO:0000256" key="2">
    <source>
        <dbReference type="SAM" id="Phobius"/>
    </source>
</evidence>
<reference evidence="4 5" key="1">
    <citation type="submission" date="2025-05" db="UniProtKB">
        <authorList>
            <consortium name="RefSeq"/>
        </authorList>
    </citation>
    <scope>IDENTIFICATION</scope>
    <source>
        <tissue evidence="4 5">Whole body</tissue>
    </source>
</reference>
<proteinExistence type="predicted"/>
<protein>
    <submittedName>
        <fullName evidence="4 5">Uncharacterized protein LOC107069368 isoform X1</fullName>
    </submittedName>
</protein>
<gene>
    <name evidence="4 5" type="primary">LOC107069368</name>
</gene>